<sequence length="641" mass="71476">MQLKAILAGIAFLGRLVTSTYNTPGNFSHDEKSFLLNGEPFQIIGGQMDPQRVPQEYWRQRLQMARAMGINTIFSYVFWNNLEARPGEWNFEDRNAIGLFARMAQEEGLYMVLRPGPYVCAEHEWGGFPAWLSEIPGMKVRSDNQPFLAATQEYMQHLATELREQQITRGGPILMVQLENEYGSFVAQSNGELDPKNKTYLEASAKILRDNFELMLYTNDGDSDQLLAGGTLHGVLAQTDGDTTNGFAALDRLTDSTMKGPKMNGELYVTWMDAWGDAQLRGGHKLDLPAVAKDIDDIISGGHSFNIFMLHGGTSWGYDNGANRNSLKSKLQPQITSYDYGAVIDESGRPTEAYETLREVIAKHVSGKIPVVPTVPERSQVPRFALKPAAALFEVQNDTHRERQPYPVSMEGLGQSHGYVLYEHRMAEDAQGLLRVGDMPRDRVLIYINNRREGVMDATYYPVPDVEISLKRGDILRLLVENMGRVNFNYQTMREQRKGIIGNVTVGQGGPLEDWASYSMPLKCVSHGLEGTYEVQNLDGPVFYTGTFKTPASNTSALASDTFLAVPTGVKGQVWVNGKLLGKYWTRGWQQSLYLPGAWQKSGGQENEVVVLELEPKQGAALEVEGIAERTWLLSKDPDAP</sequence>
<evidence type="ECO:0000313" key="11">
    <source>
        <dbReference type="EMBL" id="OAR02516.1"/>
    </source>
</evidence>
<keyword evidence="3 5" id="KW-0326">Glycosidase</keyword>
<feature type="active site" description="Nucleophile" evidence="4">
    <location>
        <position position="266"/>
    </location>
</feature>
<evidence type="ECO:0000313" key="12">
    <source>
        <dbReference type="Proteomes" id="UP000243081"/>
    </source>
</evidence>
<dbReference type="EC" id="3.2.1.23" evidence="5"/>
<dbReference type="InterPro" id="IPR031330">
    <property type="entry name" value="Gly_Hdrlase_35_cat"/>
</dbReference>
<evidence type="ECO:0000256" key="5">
    <source>
        <dbReference type="RuleBase" id="RU000675"/>
    </source>
</evidence>
<dbReference type="Pfam" id="PF01301">
    <property type="entry name" value="Glyco_hydro_35"/>
    <property type="match status" value="1"/>
</dbReference>
<dbReference type="PRINTS" id="PR00742">
    <property type="entry name" value="GLHYDRLASE35"/>
</dbReference>
<dbReference type="InterPro" id="IPR017853">
    <property type="entry name" value="GH"/>
</dbReference>
<dbReference type="PANTHER" id="PTHR23421">
    <property type="entry name" value="BETA-GALACTOSIDASE RELATED"/>
    <property type="match status" value="1"/>
</dbReference>
<feature type="chain" id="PRO_5008104568" description="Beta-galactosidase" evidence="7">
    <location>
        <begin position="20"/>
        <end position="641"/>
    </location>
</feature>
<dbReference type="PIRSF" id="PIRSF006336">
    <property type="entry name" value="B-gal"/>
    <property type="match status" value="1"/>
</dbReference>
<gene>
    <name evidence="11" type="ORF">LLEC1_01298</name>
</gene>
<dbReference type="InterPro" id="IPR001944">
    <property type="entry name" value="Glycoside_Hdrlase_35"/>
</dbReference>
<dbReference type="InterPro" id="IPR026283">
    <property type="entry name" value="B-gal_1-like"/>
</dbReference>
<reference evidence="11 12" key="1">
    <citation type="submission" date="2016-03" db="EMBL/GenBank/DDBJ databases">
        <title>Fine-scale spatial genetic structure of a fungal parasite of coffee scale insects.</title>
        <authorList>
            <person name="Jackson D."/>
            <person name="Zemenick K.A."/>
            <person name="Malloure B."/>
            <person name="Quandt C.A."/>
            <person name="James T.Y."/>
        </authorList>
    </citation>
    <scope>NUCLEOTIDE SEQUENCE [LARGE SCALE GENOMIC DNA]</scope>
    <source>
        <strain evidence="11 12">UM487</strain>
    </source>
</reference>
<dbReference type="InterPro" id="IPR008979">
    <property type="entry name" value="Galactose-bd-like_sf"/>
</dbReference>
<dbReference type="GO" id="GO:0004565">
    <property type="term" value="F:beta-galactosidase activity"/>
    <property type="evidence" value="ECO:0007669"/>
    <property type="project" value="UniProtKB-EC"/>
</dbReference>
<evidence type="ECO:0000256" key="2">
    <source>
        <dbReference type="ARBA" id="ARBA00022801"/>
    </source>
</evidence>
<dbReference type="PROSITE" id="PS01182">
    <property type="entry name" value="GLYCOSYL_HYDROL_F35"/>
    <property type="match status" value="1"/>
</dbReference>
<keyword evidence="2 5" id="KW-0378">Hydrolase</keyword>
<dbReference type="Pfam" id="PF21467">
    <property type="entry name" value="BetaGal_gal-bd"/>
    <property type="match status" value="1"/>
</dbReference>
<comment type="caution">
    <text evidence="11">The sequence shown here is derived from an EMBL/GenBank/DDBJ whole genome shotgun (WGS) entry which is preliminary data.</text>
</comment>
<evidence type="ECO:0000256" key="7">
    <source>
        <dbReference type="SAM" id="SignalP"/>
    </source>
</evidence>
<evidence type="ECO:0000259" key="8">
    <source>
        <dbReference type="Pfam" id="PF01301"/>
    </source>
</evidence>
<feature type="active site" description="Proton donor" evidence="4">
    <location>
        <position position="181"/>
    </location>
</feature>
<dbReference type="Gene3D" id="3.20.20.80">
    <property type="entry name" value="Glycosidases"/>
    <property type="match status" value="1"/>
</dbReference>
<feature type="signal peptide" evidence="7">
    <location>
        <begin position="1"/>
        <end position="19"/>
    </location>
</feature>
<evidence type="ECO:0000259" key="9">
    <source>
        <dbReference type="Pfam" id="PF21317"/>
    </source>
</evidence>
<evidence type="ECO:0000256" key="6">
    <source>
        <dbReference type="RuleBase" id="RU003679"/>
    </source>
</evidence>
<keyword evidence="7" id="KW-0732">Signal</keyword>
<dbReference type="OrthoDB" id="1657402at2759"/>
<evidence type="ECO:0000256" key="4">
    <source>
        <dbReference type="PIRSR" id="PIRSR006336-1"/>
    </source>
</evidence>
<evidence type="ECO:0000259" key="10">
    <source>
        <dbReference type="Pfam" id="PF21467"/>
    </source>
</evidence>
<dbReference type="InterPro" id="IPR048912">
    <property type="entry name" value="BetaGal1-like_ABD1"/>
</dbReference>
<comment type="catalytic activity">
    <reaction evidence="5">
        <text>Hydrolysis of terminal non-reducing beta-D-galactose residues in beta-D-galactosides.</text>
        <dbReference type="EC" id="3.2.1.23"/>
    </reaction>
</comment>
<accession>A0A179IIL9</accession>
<dbReference type="SUPFAM" id="SSF51445">
    <property type="entry name" value="(Trans)glycosidases"/>
    <property type="match status" value="1"/>
</dbReference>
<comment type="similarity">
    <text evidence="1 6">Belongs to the glycosyl hydrolase 35 family.</text>
</comment>
<dbReference type="AlphaFoldDB" id="A0A179IIL9"/>
<name>A0A179IIL9_CORDF</name>
<dbReference type="GO" id="GO:0005975">
    <property type="term" value="P:carbohydrate metabolic process"/>
    <property type="evidence" value="ECO:0007669"/>
    <property type="project" value="InterPro"/>
</dbReference>
<keyword evidence="12" id="KW-1185">Reference proteome</keyword>
<dbReference type="InterPro" id="IPR019801">
    <property type="entry name" value="Glyco_hydro_35_CS"/>
</dbReference>
<dbReference type="EMBL" id="LUKN01000638">
    <property type="protein sequence ID" value="OAR02516.1"/>
    <property type="molecule type" value="Genomic_DNA"/>
</dbReference>
<protein>
    <recommendedName>
        <fullName evidence="5">Beta-galactosidase</fullName>
        <ecNumber evidence="5">3.2.1.23</ecNumber>
    </recommendedName>
</protein>
<organism evidence="11 12">
    <name type="scientific">Cordyceps confragosa</name>
    <name type="common">Lecanicillium lecanii</name>
    <dbReference type="NCBI Taxonomy" id="2714763"/>
    <lineage>
        <taxon>Eukaryota</taxon>
        <taxon>Fungi</taxon>
        <taxon>Dikarya</taxon>
        <taxon>Ascomycota</taxon>
        <taxon>Pezizomycotina</taxon>
        <taxon>Sordariomycetes</taxon>
        <taxon>Hypocreomycetidae</taxon>
        <taxon>Hypocreales</taxon>
        <taxon>Cordycipitaceae</taxon>
        <taxon>Akanthomyces</taxon>
    </lineage>
</organism>
<feature type="domain" description="Beta-galactosidase galactose-binding" evidence="10">
    <location>
        <begin position="541"/>
        <end position="603"/>
    </location>
</feature>
<dbReference type="Proteomes" id="UP000243081">
    <property type="component" value="Unassembled WGS sequence"/>
</dbReference>
<dbReference type="Pfam" id="PF21317">
    <property type="entry name" value="BetaGal_ABD_1"/>
    <property type="match status" value="1"/>
</dbReference>
<proteinExistence type="inferred from homology"/>
<evidence type="ECO:0000256" key="3">
    <source>
        <dbReference type="ARBA" id="ARBA00023295"/>
    </source>
</evidence>
<dbReference type="SUPFAM" id="SSF49785">
    <property type="entry name" value="Galactose-binding domain-like"/>
    <property type="match status" value="1"/>
</dbReference>
<feature type="domain" description="Glycoside hydrolase 35 catalytic" evidence="8">
    <location>
        <begin position="33"/>
        <end position="363"/>
    </location>
</feature>
<evidence type="ECO:0000256" key="1">
    <source>
        <dbReference type="ARBA" id="ARBA00009809"/>
    </source>
</evidence>
<dbReference type="InterPro" id="IPR048913">
    <property type="entry name" value="BetaGal_gal-bd"/>
</dbReference>
<dbReference type="Gene3D" id="2.60.120.260">
    <property type="entry name" value="Galactose-binding domain-like"/>
    <property type="match status" value="2"/>
</dbReference>
<feature type="domain" description="Beta-galactosidase 1-like first all-beta" evidence="9">
    <location>
        <begin position="407"/>
        <end position="520"/>
    </location>
</feature>